<evidence type="ECO:0000313" key="1">
    <source>
        <dbReference type="EMBL" id="KAI4332227.1"/>
    </source>
</evidence>
<protein>
    <submittedName>
        <fullName evidence="1">Uncharacterized protein</fullName>
    </submittedName>
</protein>
<organism evidence="1 2">
    <name type="scientific">Bauhinia variegata</name>
    <name type="common">Purple orchid tree</name>
    <name type="synonym">Phanera variegata</name>
    <dbReference type="NCBI Taxonomy" id="167791"/>
    <lineage>
        <taxon>Eukaryota</taxon>
        <taxon>Viridiplantae</taxon>
        <taxon>Streptophyta</taxon>
        <taxon>Embryophyta</taxon>
        <taxon>Tracheophyta</taxon>
        <taxon>Spermatophyta</taxon>
        <taxon>Magnoliopsida</taxon>
        <taxon>eudicotyledons</taxon>
        <taxon>Gunneridae</taxon>
        <taxon>Pentapetalae</taxon>
        <taxon>rosids</taxon>
        <taxon>fabids</taxon>
        <taxon>Fabales</taxon>
        <taxon>Fabaceae</taxon>
        <taxon>Cercidoideae</taxon>
        <taxon>Cercideae</taxon>
        <taxon>Bauhiniinae</taxon>
        <taxon>Bauhinia</taxon>
    </lineage>
</organism>
<accession>A0ACB9N764</accession>
<comment type="caution">
    <text evidence="1">The sequence shown here is derived from an EMBL/GenBank/DDBJ whole genome shotgun (WGS) entry which is preliminary data.</text>
</comment>
<gene>
    <name evidence="1" type="ORF">L6164_017151</name>
</gene>
<sequence length="101" mass="11265">MRVENFHQQQNLYSLTLLPSSLFFLSSLLPSSCVKTSFSFSRRRPSSSSLSLLLRRLSLTCSSSSLVKKEDIKSLDKTSIAEIEFRTSPSLLQKAAHLAAL</sequence>
<dbReference type="Proteomes" id="UP000828941">
    <property type="component" value="Chromosome 7"/>
</dbReference>
<proteinExistence type="predicted"/>
<dbReference type="EMBL" id="CM039432">
    <property type="protein sequence ID" value="KAI4332227.1"/>
    <property type="molecule type" value="Genomic_DNA"/>
</dbReference>
<name>A0ACB9N764_BAUVA</name>
<keyword evidence="2" id="KW-1185">Reference proteome</keyword>
<reference evidence="1 2" key="1">
    <citation type="journal article" date="2022" name="DNA Res.">
        <title>Chromosomal-level genome assembly of the orchid tree Bauhinia variegata (Leguminosae; Cercidoideae) supports the allotetraploid origin hypothesis of Bauhinia.</title>
        <authorList>
            <person name="Zhong Y."/>
            <person name="Chen Y."/>
            <person name="Zheng D."/>
            <person name="Pang J."/>
            <person name="Liu Y."/>
            <person name="Luo S."/>
            <person name="Meng S."/>
            <person name="Qian L."/>
            <person name="Wei D."/>
            <person name="Dai S."/>
            <person name="Zhou R."/>
        </authorList>
    </citation>
    <scope>NUCLEOTIDE SEQUENCE [LARGE SCALE GENOMIC DNA]</scope>
    <source>
        <strain evidence="1">BV-YZ2020</strain>
    </source>
</reference>
<evidence type="ECO:0000313" key="2">
    <source>
        <dbReference type="Proteomes" id="UP000828941"/>
    </source>
</evidence>